<dbReference type="PRINTS" id="PR00344">
    <property type="entry name" value="BCTRLSENSOR"/>
</dbReference>
<sequence>MEIYLHYPNIHKFKLVVAIAFCLYILVIYLVYQDNKKSEIDNEITNIEDVLIQIQAIRKYVGDDQKDEIDKLQAADKISYDYFTPALLSSTYSANKINDYYNEIRKEKNLPTTDIRFASPNPRNPYNLVTKEEKKILNTFLDKKIKRYEEIKKGENGDILYVALPTKELEAKCMKCHSTPEAAPKQLVELYGNKAGFGEQEGNMKAILSIKKPLDNAYIKAFDQTLKTAIYILIATFIFVYFYYNYNKKIYIKNLELERLNRSLDNKVKERTEELNNSKMQLLNVINSSELGYWDWNKNTNWLQVNDKWLNMLGLKREEFSNSIKDWFDKIHPKDLEFVISKIEKDLEDDISFSIEYRVLNKNNEYIWVECVGGTVQKDFDGKVIQACGILRNIHQKKLNEEKVQEQEILIHNQAKVSAISEMLKNISHQWKQPLSAITTLASAIKLSYELKQDISKEEIIKYTDKILENGNYLAKIVNDFSSYFENNSQKRENYNLSNSFVKIKEIFKESRKSENIKCHTNIEENIITYSNENFFMQAMLNIFNNSLDAFIKNNIDKDYRYIFIDAKVIDNTIVIIFKDSAGGISNEIISKIFEPYFTTKHQSLGTGLGLYITNQIINKHLNGVIDVKNSNYIFEGKELNGIEFKIIIPKVEK</sequence>
<dbReference type="Pfam" id="PF11845">
    <property type="entry name" value="Tll0287-like"/>
    <property type="match status" value="1"/>
</dbReference>
<dbReference type="AlphaFoldDB" id="A0A4Q1AJ29"/>
<evidence type="ECO:0000313" key="11">
    <source>
        <dbReference type="Proteomes" id="UP000289758"/>
    </source>
</evidence>
<dbReference type="CDD" id="cd00130">
    <property type="entry name" value="PAS"/>
    <property type="match status" value="1"/>
</dbReference>
<evidence type="ECO:0000256" key="1">
    <source>
        <dbReference type="ARBA" id="ARBA00000085"/>
    </source>
</evidence>
<feature type="transmembrane region" description="Helical" evidence="6">
    <location>
        <begin position="228"/>
        <end position="244"/>
    </location>
</feature>
<dbReference type="InterPro" id="IPR013655">
    <property type="entry name" value="PAS_fold_3"/>
</dbReference>
<organism evidence="10 11">
    <name type="scientific">Halarcobacter ebronensis</name>
    <dbReference type="NCBI Taxonomy" id="1462615"/>
    <lineage>
        <taxon>Bacteria</taxon>
        <taxon>Pseudomonadati</taxon>
        <taxon>Campylobacterota</taxon>
        <taxon>Epsilonproteobacteria</taxon>
        <taxon>Campylobacterales</taxon>
        <taxon>Arcobacteraceae</taxon>
        <taxon>Halarcobacter</taxon>
    </lineage>
</organism>
<evidence type="ECO:0000256" key="4">
    <source>
        <dbReference type="ARBA" id="ARBA00022679"/>
    </source>
</evidence>
<dbReference type="Gene3D" id="1.10.287.130">
    <property type="match status" value="1"/>
</dbReference>
<keyword evidence="6" id="KW-0812">Transmembrane</keyword>
<dbReference type="PANTHER" id="PTHR43304">
    <property type="entry name" value="PHYTOCHROME-LIKE PROTEIN CPH1"/>
    <property type="match status" value="1"/>
</dbReference>
<dbReference type="SMART" id="SM00387">
    <property type="entry name" value="HATPase_c"/>
    <property type="match status" value="1"/>
</dbReference>
<dbReference type="InterPro" id="IPR036097">
    <property type="entry name" value="HisK_dim/P_sf"/>
</dbReference>
<feature type="domain" description="PAC" evidence="9">
    <location>
        <begin position="353"/>
        <end position="406"/>
    </location>
</feature>
<name>A0A4Q1AJ29_9BACT</name>
<evidence type="ECO:0000256" key="6">
    <source>
        <dbReference type="SAM" id="Phobius"/>
    </source>
</evidence>
<dbReference type="PROSITE" id="PS50109">
    <property type="entry name" value="HIS_KIN"/>
    <property type="match status" value="1"/>
</dbReference>
<protein>
    <recommendedName>
        <fullName evidence="2">histidine kinase</fullName>
        <ecNumber evidence="2">2.7.13.3</ecNumber>
    </recommendedName>
</protein>
<dbReference type="Pfam" id="PF08447">
    <property type="entry name" value="PAS_3"/>
    <property type="match status" value="1"/>
</dbReference>
<comment type="catalytic activity">
    <reaction evidence="1">
        <text>ATP + protein L-histidine = ADP + protein N-phospho-L-histidine.</text>
        <dbReference type="EC" id="2.7.13.3"/>
    </reaction>
</comment>
<dbReference type="OrthoDB" id="9805967at2"/>
<keyword evidence="6" id="KW-0472">Membrane</keyword>
<dbReference type="EC" id="2.7.13.3" evidence="2"/>
<keyword evidence="5" id="KW-0418">Kinase</keyword>
<dbReference type="PANTHER" id="PTHR43304:SF1">
    <property type="entry name" value="PAC DOMAIN-CONTAINING PROTEIN"/>
    <property type="match status" value="1"/>
</dbReference>
<dbReference type="CDD" id="cd00082">
    <property type="entry name" value="HisKA"/>
    <property type="match status" value="1"/>
</dbReference>
<dbReference type="InterPro" id="IPR000700">
    <property type="entry name" value="PAS-assoc_C"/>
</dbReference>
<dbReference type="NCBIfam" id="TIGR00229">
    <property type="entry name" value="sensory_box"/>
    <property type="match status" value="1"/>
</dbReference>
<dbReference type="Pfam" id="PF00512">
    <property type="entry name" value="HisKA"/>
    <property type="match status" value="1"/>
</dbReference>
<evidence type="ECO:0000256" key="5">
    <source>
        <dbReference type="ARBA" id="ARBA00022777"/>
    </source>
</evidence>
<dbReference type="Pfam" id="PF02518">
    <property type="entry name" value="HATPase_c"/>
    <property type="match status" value="1"/>
</dbReference>
<dbReference type="InterPro" id="IPR003594">
    <property type="entry name" value="HATPase_dom"/>
</dbReference>
<evidence type="ECO:0000259" key="7">
    <source>
        <dbReference type="PROSITE" id="PS50109"/>
    </source>
</evidence>
<evidence type="ECO:0000259" key="8">
    <source>
        <dbReference type="PROSITE" id="PS50112"/>
    </source>
</evidence>
<dbReference type="SMART" id="SM00091">
    <property type="entry name" value="PAS"/>
    <property type="match status" value="1"/>
</dbReference>
<dbReference type="InterPro" id="IPR035965">
    <property type="entry name" value="PAS-like_dom_sf"/>
</dbReference>
<keyword evidence="11" id="KW-1185">Reference proteome</keyword>
<dbReference type="Gene3D" id="3.30.565.10">
    <property type="entry name" value="Histidine kinase-like ATPase, C-terminal domain"/>
    <property type="match status" value="1"/>
</dbReference>
<dbReference type="InterPro" id="IPR052162">
    <property type="entry name" value="Sensor_kinase/Photoreceptor"/>
</dbReference>
<feature type="transmembrane region" description="Helical" evidence="6">
    <location>
        <begin position="15"/>
        <end position="32"/>
    </location>
</feature>
<dbReference type="SUPFAM" id="SSF47384">
    <property type="entry name" value="Homodimeric domain of signal transducing histidine kinase"/>
    <property type="match status" value="1"/>
</dbReference>
<evidence type="ECO:0000256" key="2">
    <source>
        <dbReference type="ARBA" id="ARBA00012438"/>
    </source>
</evidence>
<dbReference type="Gene3D" id="3.30.450.20">
    <property type="entry name" value="PAS domain"/>
    <property type="match status" value="1"/>
</dbReference>
<dbReference type="PROSITE" id="PS50112">
    <property type="entry name" value="PAS"/>
    <property type="match status" value="1"/>
</dbReference>
<reference evidence="10 11" key="1">
    <citation type="submission" date="2017-10" db="EMBL/GenBank/DDBJ databases">
        <title>Genomics of the genus Arcobacter.</title>
        <authorList>
            <person name="Perez-Cataluna A."/>
            <person name="Figueras M.J."/>
        </authorList>
    </citation>
    <scope>NUCLEOTIDE SEQUENCE [LARGE SCALE GENOMIC DNA]</scope>
    <source>
        <strain evidence="10 11">CECT 8441</strain>
    </source>
</reference>
<gene>
    <name evidence="10" type="ORF">CRV07_11595</name>
</gene>
<dbReference type="InterPro" id="IPR003661">
    <property type="entry name" value="HisK_dim/P_dom"/>
</dbReference>
<dbReference type="GO" id="GO:0000155">
    <property type="term" value="F:phosphorelay sensor kinase activity"/>
    <property type="evidence" value="ECO:0007669"/>
    <property type="project" value="InterPro"/>
</dbReference>
<feature type="domain" description="Histidine kinase" evidence="7">
    <location>
        <begin position="426"/>
        <end position="653"/>
    </location>
</feature>
<evidence type="ECO:0000256" key="3">
    <source>
        <dbReference type="ARBA" id="ARBA00022553"/>
    </source>
</evidence>
<dbReference type="Proteomes" id="UP000289758">
    <property type="component" value="Unassembled WGS sequence"/>
</dbReference>
<dbReference type="InterPro" id="IPR036890">
    <property type="entry name" value="HATPase_C_sf"/>
</dbReference>
<keyword evidence="4" id="KW-0808">Transferase</keyword>
<dbReference type="SUPFAM" id="SSF55785">
    <property type="entry name" value="PYP-like sensor domain (PAS domain)"/>
    <property type="match status" value="1"/>
</dbReference>
<dbReference type="InterPro" id="IPR005467">
    <property type="entry name" value="His_kinase_dom"/>
</dbReference>
<accession>A0A4Q1AJ29</accession>
<dbReference type="InterPro" id="IPR004358">
    <property type="entry name" value="Sig_transdc_His_kin-like_C"/>
</dbReference>
<evidence type="ECO:0000259" key="9">
    <source>
        <dbReference type="PROSITE" id="PS50113"/>
    </source>
</evidence>
<feature type="domain" description="PAS" evidence="8">
    <location>
        <begin position="278"/>
        <end position="350"/>
    </location>
</feature>
<dbReference type="InterPro" id="IPR021796">
    <property type="entry name" value="Tll0287-like_dom"/>
</dbReference>
<dbReference type="SUPFAM" id="SSF55874">
    <property type="entry name" value="ATPase domain of HSP90 chaperone/DNA topoisomerase II/histidine kinase"/>
    <property type="match status" value="1"/>
</dbReference>
<evidence type="ECO:0000313" key="10">
    <source>
        <dbReference type="EMBL" id="RXK04066.1"/>
    </source>
</evidence>
<keyword evidence="6" id="KW-1133">Transmembrane helix</keyword>
<dbReference type="PROSITE" id="PS50113">
    <property type="entry name" value="PAC"/>
    <property type="match status" value="1"/>
</dbReference>
<keyword evidence="3" id="KW-0597">Phosphoprotein</keyword>
<dbReference type="SMART" id="SM00388">
    <property type="entry name" value="HisKA"/>
    <property type="match status" value="1"/>
</dbReference>
<comment type="caution">
    <text evidence="10">The sequence shown here is derived from an EMBL/GenBank/DDBJ whole genome shotgun (WGS) entry which is preliminary data.</text>
</comment>
<dbReference type="InterPro" id="IPR000014">
    <property type="entry name" value="PAS"/>
</dbReference>
<proteinExistence type="predicted"/>
<dbReference type="EMBL" id="PDKK01000011">
    <property type="protein sequence ID" value="RXK04066.1"/>
    <property type="molecule type" value="Genomic_DNA"/>
</dbReference>